<dbReference type="Pfam" id="PF13561">
    <property type="entry name" value="adh_short_C2"/>
    <property type="match status" value="1"/>
</dbReference>
<keyword evidence="1" id="KW-0521">NADP</keyword>
<evidence type="ECO:0000313" key="4">
    <source>
        <dbReference type="Proteomes" id="UP000504724"/>
    </source>
</evidence>
<evidence type="ECO:0000256" key="1">
    <source>
        <dbReference type="ARBA" id="ARBA00022857"/>
    </source>
</evidence>
<dbReference type="AlphaFoldDB" id="A0A7D4NT49"/>
<dbReference type="SUPFAM" id="SSF51735">
    <property type="entry name" value="NAD(P)-binding Rossmann-fold domains"/>
    <property type="match status" value="1"/>
</dbReference>
<dbReference type="InterPro" id="IPR002347">
    <property type="entry name" value="SDR_fam"/>
</dbReference>
<proteinExistence type="predicted"/>
<dbReference type="EMBL" id="CP054020">
    <property type="protein sequence ID" value="QKI90357.1"/>
    <property type="molecule type" value="Genomic_DNA"/>
</dbReference>
<sequence length="238" mass="27055">MEQAVLITGAGQRVGFYLAEQFLTQGRYPVVITYRKPRPEIDRLVERGAIVYQVDFCDQEQFQSWLENLRDDIESLRAIIHNASIWVTDAQIAERPELYDQLFKVHVETPYRINMALSGLLKNTASGLKDIISLSDANCDLNRSDYIAYLSSKAALQNQMRVFASKFAPQIKVNDIAPGLLMFHADDSESYKQQRLQNQLLPIEPGPEVIWQSVQYLMNNPYITGASMPVDGGVRLIK</sequence>
<dbReference type="PANTHER" id="PTHR43639">
    <property type="entry name" value="OXIDOREDUCTASE, SHORT-CHAIN DEHYDROGENASE/REDUCTASE FAMILY (AFU_ORTHOLOGUE AFUA_5G02870)"/>
    <property type="match status" value="1"/>
</dbReference>
<name>A0A7D4NT49_9GAMM</name>
<accession>A0A7D4NT49</accession>
<protein>
    <submittedName>
        <fullName evidence="3">Dihydromonapterin reductase</fullName>
        <ecNumber evidence="3">1.5.1.50</ecNumber>
    </submittedName>
</protein>
<evidence type="ECO:0000256" key="2">
    <source>
        <dbReference type="ARBA" id="ARBA00023002"/>
    </source>
</evidence>
<organism evidence="3 4">
    <name type="scientific">Thiomicrorhabdus xiamenensis</name>
    <dbReference type="NCBI Taxonomy" id="2739063"/>
    <lineage>
        <taxon>Bacteria</taxon>
        <taxon>Pseudomonadati</taxon>
        <taxon>Pseudomonadota</taxon>
        <taxon>Gammaproteobacteria</taxon>
        <taxon>Thiotrichales</taxon>
        <taxon>Piscirickettsiaceae</taxon>
        <taxon>Thiomicrorhabdus</taxon>
    </lineage>
</organism>
<keyword evidence="4" id="KW-1185">Reference proteome</keyword>
<dbReference type="GO" id="GO:0016491">
    <property type="term" value="F:oxidoreductase activity"/>
    <property type="evidence" value="ECO:0007669"/>
    <property type="project" value="UniProtKB-KW"/>
</dbReference>
<keyword evidence="2 3" id="KW-0560">Oxidoreductase</keyword>
<evidence type="ECO:0000313" key="3">
    <source>
        <dbReference type="EMBL" id="QKI90357.1"/>
    </source>
</evidence>
<dbReference type="EC" id="1.5.1.50" evidence="3"/>
<dbReference type="PANTHER" id="PTHR43639:SF6">
    <property type="entry name" value="DIHYDROMONAPTERIN REDUCTASE"/>
    <property type="match status" value="1"/>
</dbReference>
<reference evidence="3 4" key="1">
    <citation type="submission" date="2020-05" db="EMBL/GenBank/DDBJ databases">
        <title>Thiomicrorhabdus sediminis sp.nov. and Thiomicrorhabdus xiamenensis sp.nov., novel sulfur-oxidizing bacteria isolated from coastal sediment.</title>
        <authorList>
            <person name="Liu X."/>
        </authorList>
    </citation>
    <scope>NUCLEOTIDE SEQUENCE [LARGE SCALE GENOMIC DNA]</scope>
    <source>
        <strain evidence="3 4">G2</strain>
    </source>
</reference>
<dbReference type="PRINTS" id="PR00081">
    <property type="entry name" value="GDHRDH"/>
</dbReference>
<dbReference type="Gene3D" id="3.40.50.720">
    <property type="entry name" value="NAD(P)-binding Rossmann-like Domain"/>
    <property type="match status" value="1"/>
</dbReference>
<dbReference type="KEGG" id="txa:HQN79_10430"/>
<dbReference type="InterPro" id="IPR036291">
    <property type="entry name" value="NAD(P)-bd_dom_sf"/>
</dbReference>
<gene>
    <name evidence="3" type="primary">folM</name>
    <name evidence="3" type="ORF">HQN79_10430</name>
</gene>
<dbReference type="NCBIfam" id="NF005066">
    <property type="entry name" value="PRK06483.1"/>
    <property type="match status" value="1"/>
</dbReference>
<dbReference type="Proteomes" id="UP000504724">
    <property type="component" value="Chromosome"/>
</dbReference>